<evidence type="ECO:0000259" key="4">
    <source>
        <dbReference type="PROSITE" id="PS51352"/>
    </source>
</evidence>
<comment type="caution">
    <text evidence="5">The sequence shown here is derived from an EMBL/GenBank/DDBJ whole genome shotgun (WGS) entry which is preliminary data.</text>
</comment>
<evidence type="ECO:0000256" key="3">
    <source>
        <dbReference type="ARBA" id="ARBA00023284"/>
    </source>
</evidence>
<sequence>MKQYLKVFLLAITVVFSCKTDRKNENAAVDTKENPKETAFFKANPQAIPEQEVTTLKIGESAPDFNLPGTDGKFHTLNDYTNAEVLVIIFTCNHCPTAQAYEDRMIQLTKDYKNKGVQVVAISPNSVKGLLLNELGYSDLGDTFEDMITRTEDKGYNFPYLYDGDTHGASLKYGPVATPHTYVFNKERKLTYVGRLDTSEKPGSANAEDVRNAIDKTLASESIKEPVTKTFGCSVKWAWKDNYAKKINKEWQEKEVTLEELSADGIKELFKNDSDKLRLINVWATWCGPCVHEYPEFVDIHRMYRGRDFEFISISADNLKSKDRALKFLQKKHSALTNYIYSESDKYKMIEAVDPEWDGALPYTALVAPGGEIIYRKMGAIDPFELKKTIVEHPMMGRYY</sequence>
<keyword evidence="3" id="KW-0676">Redox-active center</keyword>
<dbReference type="CDD" id="cd02966">
    <property type="entry name" value="TlpA_like_family"/>
    <property type="match status" value="1"/>
</dbReference>
<dbReference type="InterPro" id="IPR036249">
    <property type="entry name" value="Thioredoxin-like_sf"/>
</dbReference>
<dbReference type="InterPro" id="IPR047262">
    <property type="entry name" value="PRX-like1"/>
</dbReference>
<dbReference type="PROSITE" id="PS51352">
    <property type="entry name" value="THIOREDOXIN_2"/>
    <property type="match status" value="2"/>
</dbReference>
<dbReference type="InterPro" id="IPR000866">
    <property type="entry name" value="AhpC/TSA"/>
</dbReference>
<dbReference type="Pfam" id="PF08534">
    <property type="entry name" value="Redoxin"/>
    <property type="match status" value="1"/>
</dbReference>
<dbReference type="EMBL" id="VRUR01000001">
    <property type="protein sequence ID" value="TXN36946.1"/>
    <property type="molecule type" value="Genomic_DNA"/>
</dbReference>
<dbReference type="InterPro" id="IPR013766">
    <property type="entry name" value="Thioredoxin_domain"/>
</dbReference>
<dbReference type="SUPFAM" id="SSF52833">
    <property type="entry name" value="Thioredoxin-like"/>
    <property type="match status" value="2"/>
</dbReference>
<dbReference type="PROSITE" id="PS00194">
    <property type="entry name" value="THIOREDOXIN_1"/>
    <property type="match status" value="1"/>
</dbReference>
<evidence type="ECO:0000256" key="2">
    <source>
        <dbReference type="ARBA" id="ARBA00022748"/>
    </source>
</evidence>
<dbReference type="CDD" id="cd02969">
    <property type="entry name" value="PRX_like1"/>
    <property type="match status" value="1"/>
</dbReference>
<dbReference type="Pfam" id="PF00578">
    <property type="entry name" value="AhpC-TSA"/>
    <property type="match status" value="1"/>
</dbReference>
<evidence type="ECO:0000256" key="1">
    <source>
        <dbReference type="ARBA" id="ARBA00004196"/>
    </source>
</evidence>
<gene>
    <name evidence="5" type="ORF">FVB32_01265</name>
</gene>
<comment type="subcellular location">
    <subcellularLocation>
        <location evidence="1">Cell envelope</location>
    </subcellularLocation>
</comment>
<dbReference type="InterPro" id="IPR017937">
    <property type="entry name" value="Thioredoxin_CS"/>
</dbReference>
<keyword evidence="6" id="KW-1185">Reference proteome</keyword>
<accession>A0A5C8V6B1</accession>
<keyword evidence="2" id="KW-0201">Cytochrome c-type biogenesis</keyword>
<feature type="domain" description="Thioredoxin" evidence="4">
    <location>
        <begin position="233"/>
        <end position="395"/>
    </location>
</feature>
<proteinExistence type="predicted"/>
<dbReference type="GO" id="GO:0017004">
    <property type="term" value="P:cytochrome complex assembly"/>
    <property type="evidence" value="ECO:0007669"/>
    <property type="project" value="UniProtKB-KW"/>
</dbReference>
<dbReference type="RefSeq" id="WP_147740779.1">
    <property type="nucleotide sequence ID" value="NZ_VRUR01000001.1"/>
</dbReference>
<dbReference type="PANTHER" id="PTHR43640:SF1">
    <property type="entry name" value="THIOREDOXIN-DEPENDENT PEROXIREDOXIN"/>
    <property type="match status" value="1"/>
</dbReference>
<protein>
    <submittedName>
        <fullName evidence="5">Redoxin domain-containing protein</fullName>
    </submittedName>
</protein>
<organism evidence="5 6">
    <name type="scientific">Flagellimonas hymeniacidonis</name>
    <dbReference type="NCBI Taxonomy" id="2603628"/>
    <lineage>
        <taxon>Bacteria</taxon>
        <taxon>Pseudomonadati</taxon>
        <taxon>Bacteroidota</taxon>
        <taxon>Flavobacteriia</taxon>
        <taxon>Flavobacteriales</taxon>
        <taxon>Flavobacteriaceae</taxon>
        <taxon>Flagellimonas</taxon>
    </lineage>
</organism>
<evidence type="ECO:0000313" key="5">
    <source>
        <dbReference type="EMBL" id="TXN36946.1"/>
    </source>
</evidence>
<dbReference type="GO" id="GO:0030313">
    <property type="term" value="C:cell envelope"/>
    <property type="evidence" value="ECO:0007669"/>
    <property type="project" value="UniProtKB-SubCell"/>
</dbReference>
<dbReference type="PROSITE" id="PS51257">
    <property type="entry name" value="PROKAR_LIPOPROTEIN"/>
    <property type="match status" value="1"/>
</dbReference>
<reference evidence="5 6" key="1">
    <citation type="submission" date="2019-08" db="EMBL/GenBank/DDBJ databases">
        <title>Professor.</title>
        <authorList>
            <person name="Park J.S."/>
        </authorList>
    </citation>
    <scope>NUCLEOTIDE SEQUENCE [LARGE SCALE GENOMIC DNA]</scope>
    <source>
        <strain evidence="5 6">176CP5-101</strain>
    </source>
</reference>
<dbReference type="Proteomes" id="UP000321456">
    <property type="component" value="Unassembled WGS sequence"/>
</dbReference>
<dbReference type="GO" id="GO:0016209">
    <property type="term" value="F:antioxidant activity"/>
    <property type="evidence" value="ECO:0007669"/>
    <property type="project" value="InterPro"/>
</dbReference>
<feature type="domain" description="Thioredoxin" evidence="4">
    <location>
        <begin position="56"/>
        <end position="219"/>
    </location>
</feature>
<dbReference type="PANTHER" id="PTHR43640">
    <property type="entry name" value="OS07G0260300 PROTEIN"/>
    <property type="match status" value="1"/>
</dbReference>
<dbReference type="AlphaFoldDB" id="A0A5C8V6B1"/>
<evidence type="ECO:0000313" key="6">
    <source>
        <dbReference type="Proteomes" id="UP000321456"/>
    </source>
</evidence>
<dbReference type="InterPro" id="IPR013740">
    <property type="entry name" value="Redoxin"/>
</dbReference>
<dbReference type="Gene3D" id="3.40.30.10">
    <property type="entry name" value="Glutaredoxin"/>
    <property type="match status" value="2"/>
</dbReference>
<dbReference type="GO" id="GO:0016491">
    <property type="term" value="F:oxidoreductase activity"/>
    <property type="evidence" value="ECO:0007669"/>
    <property type="project" value="InterPro"/>
</dbReference>
<name>A0A5C8V6B1_9FLAO</name>